<dbReference type="AlphaFoldDB" id="A0A7R9QWF1"/>
<gene>
    <name evidence="6" type="ORF">ONB1V03_LOCUS17519</name>
</gene>
<dbReference type="Proteomes" id="UP000728032">
    <property type="component" value="Unassembled WGS sequence"/>
</dbReference>
<keyword evidence="2" id="KW-0067">ATP-binding</keyword>
<dbReference type="PANTHER" id="PTHR47117">
    <property type="entry name" value="STAR-RELATED LIPID TRANSFER PROTEIN 9"/>
    <property type="match status" value="1"/>
</dbReference>
<evidence type="ECO:0000313" key="7">
    <source>
        <dbReference type="Proteomes" id="UP000728032"/>
    </source>
</evidence>
<evidence type="ECO:0000256" key="3">
    <source>
        <dbReference type="ARBA" id="ARBA00023175"/>
    </source>
</evidence>
<dbReference type="OrthoDB" id="3176171at2759"/>
<proteinExistence type="predicted"/>
<evidence type="ECO:0000256" key="4">
    <source>
        <dbReference type="SAM" id="Coils"/>
    </source>
</evidence>
<evidence type="ECO:0000256" key="1">
    <source>
        <dbReference type="ARBA" id="ARBA00022741"/>
    </source>
</evidence>
<dbReference type="InterPro" id="IPR022140">
    <property type="entry name" value="Kinesin-like_KIF1-typ"/>
</dbReference>
<feature type="non-terminal residue" evidence="6">
    <location>
        <position position="1"/>
    </location>
</feature>
<dbReference type="InterPro" id="IPR008984">
    <property type="entry name" value="SMAD_FHA_dom_sf"/>
</dbReference>
<organism evidence="6">
    <name type="scientific">Oppiella nova</name>
    <dbReference type="NCBI Taxonomy" id="334625"/>
    <lineage>
        <taxon>Eukaryota</taxon>
        <taxon>Metazoa</taxon>
        <taxon>Ecdysozoa</taxon>
        <taxon>Arthropoda</taxon>
        <taxon>Chelicerata</taxon>
        <taxon>Arachnida</taxon>
        <taxon>Acari</taxon>
        <taxon>Acariformes</taxon>
        <taxon>Sarcoptiformes</taxon>
        <taxon>Oribatida</taxon>
        <taxon>Brachypylina</taxon>
        <taxon>Oppioidea</taxon>
        <taxon>Oppiidae</taxon>
        <taxon>Oppiella</taxon>
    </lineage>
</organism>
<sequence length="520" mass="59380">GARTCVNGSVITERTALKHGDRILWGNNHFFRLNCPKLTDSQQTDRPMGYEFAREELMMNEMVNDPIQGAMKALELQHKMDKYNALEEQKQMYEKQLKKLASFLSPGAPYAPYSYNNVFDPYEQNRFDGSTPNPMSANEVALKMERDEVFKKSMSRLREDIVRANTLSYEANLIADEMQKCTEFKVTLQIPVANLSPNTKRGSFVSAPAFLVKRKNKVSQIWSMEKFETKLIEMRELYEEWKERQSKTDSTDQYTDDSSPLNDPFYELQENHHLIGVANVFLEVLTRDVMLDYNVPIISQQGEVAGRLHIEFGRVSGHIGERIADASMGTTSQCGGGYADSADTDVQNGNEIVVRVNIKSARGLPISLSNFVFCHYSLFRCQESTIVTSYVDTEDHSNPIRGTTEETEEFVFYFNHQKDIAIDLSEEFLDHCTEGALSIEVWGHRVSGFSPPKPGWGVADPQLKTCRSLADRWAELKRKIELWVEIHEINEYGEYSAVEVNIRADIESGGVYQLRHGQHR</sequence>
<dbReference type="Gene3D" id="2.60.200.20">
    <property type="match status" value="1"/>
</dbReference>
<evidence type="ECO:0000259" key="5">
    <source>
        <dbReference type="Pfam" id="PF12423"/>
    </source>
</evidence>
<keyword evidence="4" id="KW-0175">Coiled coil</keyword>
<dbReference type="EMBL" id="OC936763">
    <property type="protein sequence ID" value="CAD7660957.1"/>
    <property type="molecule type" value="Genomic_DNA"/>
</dbReference>
<reference evidence="6" key="1">
    <citation type="submission" date="2020-11" db="EMBL/GenBank/DDBJ databases">
        <authorList>
            <person name="Tran Van P."/>
        </authorList>
    </citation>
    <scope>NUCLEOTIDE SEQUENCE</scope>
</reference>
<dbReference type="EMBL" id="CAJPVJ010021938">
    <property type="protein sequence ID" value="CAG2178093.1"/>
    <property type="molecule type" value="Genomic_DNA"/>
</dbReference>
<dbReference type="GO" id="GO:0005524">
    <property type="term" value="F:ATP binding"/>
    <property type="evidence" value="ECO:0007669"/>
    <property type="project" value="UniProtKB-KW"/>
</dbReference>
<dbReference type="Pfam" id="PF12423">
    <property type="entry name" value="KIF1B"/>
    <property type="match status" value="1"/>
</dbReference>
<accession>A0A7R9QWF1</accession>
<evidence type="ECO:0000313" key="6">
    <source>
        <dbReference type="EMBL" id="CAD7660957.1"/>
    </source>
</evidence>
<feature type="domain" description="Kinesin-like KIF1-type" evidence="5">
    <location>
        <begin position="227"/>
        <end position="277"/>
    </location>
</feature>
<keyword evidence="1" id="KW-0547">Nucleotide-binding</keyword>
<protein>
    <recommendedName>
        <fullName evidence="5">Kinesin-like KIF1-type domain-containing protein</fullName>
    </recommendedName>
</protein>
<evidence type="ECO:0000256" key="2">
    <source>
        <dbReference type="ARBA" id="ARBA00022840"/>
    </source>
</evidence>
<keyword evidence="3" id="KW-0505">Motor protein</keyword>
<feature type="coiled-coil region" evidence="4">
    <location>
        <begin position="76"/>
        <end position="103"/>
    </location>
</feature>
<keyword evidence="7" id="KW-1185">Reference proteome</keyword>
<name>A0A7R9QWF1_9ACAR</name>
<feature type="non-terminal residue" evidence="6">
    <location>
        <position position="520"/>
    </location>
</feature>
<dbReference type="SUPFAM" id="SSF49879">
    <property type="entry name" value="SMAD/FHA domain"/>
    <property type="match status" value="1"/>
</dbReference>